<dbReference type="InterPro" id="IPR051807">
    <property type="entry name" value="Sec-metab_biosynth-assoc"/>
</dbReference>
<dbReference type="Proteomes" id="UP000319731">
    <property type="component" value="Unassembled WGS sequence"/>
</dbReference>
<organism evidence="2 3">
    <name type="scientific">Synchytrium microbalum</name>
    <dbReference type="NCBI Taxonomy" id="1806994"/>
    <lineage>
        <taxon>Eukaryota</taxon>
        <taxon>Fungi</taxon>
        <taxon>Fungi incertae sedis</taxon>
        <taxon>Chytridiomycota</taxon>
        <taxon>Chytridiomycota incertae sedis</taxon>
        <taxon>Chytridiomycetes</taxon>
        <taxon>Synchytriales</taxon>
        <taxon>Synchytriaceae</taxon>
        <taxon>Synchytrium</taxon>
    </lineage>
</organism>
<dbReference type="Pfam" id="PF03795">
    <property type="entry name" value="YCII"/>
    <property type="match status" value="1"/>
</dbReference>
<dbReference type="RefSeq" id="XP_031022594.1">
    <property type="nucleotide sequence ID" value="XM_031171448.1"/>
</dbReference>
<evidence type="ECO:0000313" key="3">
    <source>
        <dbReference type="Proteomes" id="UP000319731"/>
    </source>
</evidence>
<name>A0A507BNP4_9FUNG</name>
<dbReference type="InterPro" id="IPR011008">
    <property type="entry name" value="Dimeric_a/b-barrel"/>
</dbReference>
<proteinExistence type="predicted"/>
<dbReference type="Gene3D" id="3.30.70.1060">
    <property type="entry name" value="Dimeric alpha+beta barrel"/>
    <property type="match status" value="1"/>
</dbReference>
<protein>
    <recommendedName>
        <fullName evidence="1">YCII-related domain-containing protein</fullName>
    </recommendedName>
</protein>
<comment type="caution">
    <text evidence="2">The sequence shown here is derived from an EMBL/GenBank/DDBJ whole genome shotgun (WGS) entry which is preliminary data.</text>
</comment>
<dbReference type="PANTHER" id="PTHR33606">
    <property type="entry name" value="PROTEIN YCII"/>
    <property type="match status" value="1"/>
</dbReference>
<keyword evidence="3" id="KW-1185">Reference proteome</keyword>
<dbReference type="OrthoDB" id="5519740at2759"/>
<gene>
    <name evidence="2" type="ORF">SmJEL517_g05522</name>
</gene>
<evidence type="ECO:0000313" key="2">
    <source>
        <dbReference type="EMBL" id="TPX31077.1"/>
    </source>
</evidence>
<dbReference type="AlphaFoldDB" id="A0A507BNP4"/>
<evidence type="ECO:0000259" key="1">
    <source>
        <dbReference type="Pfam" id="PF03795"/>
    </source>
</evidence>
<dbReference type="GeneID" id="42006745"/>
<reference evidence="2 3" key="1">
    <citation type="journal article" date="2019" name="Sci. Rep.">
        <title>Comparative genomics of chytrid fungi reveal insights into the obligate biotrophic and pathogenic lifestyle of Synchytrium endobioticum.</title>
        <authorList>
            <person name="van de Vossenberg B.T.L.H."/>
            <person name="Warris S."/>
            <person name="Nguyen H.D.T."/>
            <person name="van Gent-Pelzer M.P.E."/>
            <person name="Joly D.L."/>
            <person name="van de Geest H.C."/>
            <person name="Bonants P.J.M."/>
            <person name="Smith D.S."/>
            <person name="Levesque C.A."/>
            <person name="van der Lee T.A.J."/>
        </authorList>
    </citation>
    <scope>NUCLEOTIDE SEQUENCE [LARGE SCALE GENOMIC DNA]</scope>
    <source>
        <strain evidence="2 3">JEL517</strain>
    </source>
</reference>
<dbReference type="SUPFAM" id="SSF54909">
    <property type="entry name" value="Dimeric alpha+beta barrel"/>
    <property type="match status" value="1"/>
</dbReference>
<sequence length="126" mass="14083">MASILTCKRRGYASLKLIQTASFSSSRSVGQTWALIAPDYKDSLAKRMAVREQHLHRAKTDTNLILGGAMLDKQDGNMTGSLLVFDAPTKEAAERFVKEDPYIGGQVWDREKYQLIPIKVAILNKK</sequence>
<dbReference type="PANTHER" id="PTHR33606:SF3">
    <property type="entry name" value="PROTEIN YCII"/>
    <property type="match status" value="1"/>
</dbReference>
<feature type="domain" description="YCII-related" evidence="1">
    <location>
        <begin position="33"/>
        <end position="107"/>
    </location>
</feature>
<dbReference type="InterPro" id="IPR005545">
    <property type="entry name" value="YCII"/>
</dbReference>
<accession>A0A507BNP4</accession>
<dbReference type="EMBL" id="QEAO01000051">
    <property type="protein sequence ID" value="TPX31077.1"/>
    <property type="molecule type" value="Genomic_DNA"/>
</dbReference>